<accession>T0PXR8</accession>
<evidence type="ECO:0000313" key="1">
    <source>
        <dbReference type="EMBL" id="EQC25830.1"/>
    </source>
</evidence>
<dbReference type="VEuPathDB" id="FungiDB:SDRG_16280"/>
<keyword evidence="2" id="KW-1185">Reference proteome</keyword>
<dbReference type="EMBL" id="JH767253">
    <property type="protein sequence ID" value="EQC25830.1"/>
    <property type="molecule type" value="Genomic_DNA"/>
</dbReference>
<sequence length="161" mass="18092">MEEALRVHYARVVAQSDLSRHFHDAPPTRGETHALLSDAATYAEAIDALLRIGSPQQHFQYLFFKYAQSHGDGISRSELLQLLQEHLSPAAIEADARFFEKIYTYLKRHFTVPVLSLDATLSLLSARPQILASVCIDKAQLESLLQSNNARNHVPKELLEA</sequence>
<gene>
    <name evidence="1" type="ORF">SDRG_16280</name>
</gene>
<dbReference type="OrthoDB" id="76086at2759"/>
<organism evidence="1 2">
    <name type="scientific">Saprolegnia diclina (strain VS20)</name>
    <dbReference type="NCBI Taxonomy" id="1156394"/>
    <lineage>
        <taxon>Eukaryota</taxon>
        <taxon>Sar</taxon>
        <taxon>Stramenopiles</taxon>
        <taxon>Oomycota</taxon>
        <taxon>Saprolegniomycetes</taxon>
        <taxon>Saprolegniales</taxon>
        <taxon>Saprolegniaceae</taxon>
        <taxon>Saprolegnia</taxon>
    </lineage>
</organism>
<proteinExistence type="predicted"/>
<dbReference type="InParanoid" id="T0PXR8"/>
<dbReference type="GeneID" id="19957007"/>
<dbReference type="eggNOG" id="ENOG502SZP4">
    <property type="taxonomic scope" value="Eukaryota"/>
</dbReference>
<dbReference type="OMA" id="LNARPHI"/>
<dbReference type="Proteomes" id="UP000030762">
    <property type="component" value="Unassembled WGS sequence"/>
</dbReference>
<protein>
    <submittedName>
        <fullName evidence="1">Uncharacterized protein</fullName>
    </submittedName>
</protein>
<reference evidence="1 2" key="1">
    <citation type="submission" date="2012-04" db="EMBL/GenBank/DDBJ databases">
        <title>The Genome Sequence of Saprolegnia declina VS20.</title>
        <authorList>
            <consortium name="The Broad Institute Genome Sequencing Platform"/>
            <person name="Russ C."/>
            <person name="Nusbaum C."/>
            <person name="Tyler B."/>
            <person name="van West P."/>
            <person name="Dieguez-Uribeondo J."/>
            <person name="de Bruijn I."/>
            <person name="Tripathy S."/>
            <person name="Jiang R."/>
            <person name="Young S.K."/>
            <person name="Zeng Q."/>
            <person name="Gargeya S."/>
            <person name="Fitzgerald M."/>
            <person name="Haas B."/>
            <person name="Abouelleil A."/>
            <person name="Alvarado L."/>
            <person name="Arachchi H.M."/>
            <person name="Berlin A."/>
            <person name="Chapman S.B."/>
            <person name="Goldberg J."/>
            <person name="Griggs A."/>
            <person name="Gujja S."/>
            <person name="Hansen M."/>
            <person name="Howarth C."/>
            <person name="Imamovic A."/>
            <person name="Larimer J."/>
            <person name="McCowen C."/>
            <person name="Montmayeur A."/>
            <person name="Murphy C."/>
            <person name="Neiman D."/>
            <person name="Pearson M."/>
            <person name="Priest M."/>
            <person name="Roberts A."/>
            <person name="Saif S."/>
            <person name="Shea T."/>
            <person name="Sisk P."/>
            <person name="Sykes S."/>
            <person name="Wortman J."/>
            <person name="Nusbaum C."/>
            <person name="Birren B."/>
        </authorList>
    </citation>
    <scope>NUCLEOTIDE SEQUENCE [LARGE SCALE GENOMIC DNA]</scope>
    <source>
        <strain evidence="1 2">VS20</strain>
    </source>
</reference>
<name>T0PXR8_SAPDV</name>
<dbReference type="AlphaFoldDB" id="T0PXR8"/>
<dbReference type="RefSeq" id="XP_008620705.1">
    <property type="nucleotide sequence ID" value="XM_008622483.1"/>
</dbReference>
<evidence type="ECO:0000313" key="2">
    <source>
        <dbReference type="Proteomes" id="UP000030762"/>
    </source>
</evidence>